<accession>A0A0F9BDD7</accession>
<protein>
    <submittedName>
        <fullName evidence="1">Uncharacterized protein</fullName>
    </submittedName>
</protein>
<organism evidence="1">
    <name type="scientific">marine sediment metagenome</name>
    <dbReference type="NCBI Taxonomy" id="412755"/>
    <lineage>
        <taxon>unclassified sequences</taxon>
        <taxon>metagenomes</taxon>
        <taxon>ecological metagenomes</taxon>
    </lineage>
</organism>
<gene>
    <name evidence="1" type="ORF">LCGC14_2462710</name>
</gene>
<name>A0A0F9BDD7_9ZZZZ</name>
<sequence length="113" mass="12601">MSELAPMVGKSRQVTISGKEYTVSPLDIDDLAEFETVVRMERNKALLKSLKGCELENDVIAEAIGAAAAKPVSLKDIDNNMGSMMGVRFLLWCALRKNHPEFELEFKKNIKTN</sequence>
<reference evidence="1" key="1">
    <citation type="journal article" date="2015" name="Nature">
        <title>Complex archaea that bridge the gap between prokaryotes and eukaryotes.</title>
        <authorList>
            <person name="Spang A."/>
            <person name="Saw J.H."/>
            <person name="Jorgensen S.L."/>
            <person name="Zaremba-Niedzwiedzka K."/>
            <person name="Martijn J."/>
            <person name="Lind A.E."/>
            <person name="van Eijk R."/>
            <person name="Schleper C."/>
            <person name="Guy L."/>
            <person name="Ettema T.J."/>
        </authorList>
    </citation>
    <scope>NUCLEOTIDE SEQUENCE</scope>
</reference>
<evidence type="ECO:0000313" key="1">
    <source>
        <dbReference type="EMBL" id="KKL19710.1"/>
    </source>
</evidence>
<dbReference type="AlphaFoldDB" id="A0A0F9BDD7"/>
<dbReference type="EMBL" id="LAZR01038379">
    <property type="protein sequence ID" value="KKL19710.1"/>
    <property type="molecule type" value="Genomic_DNA"/>
</dbReference>
<feature type="non-terminal residue" evidence="1">
    <location>
        <position position="113"/>
    </location>
</feature>
<proteinExistence type="predicted"/>
<comment type="caution">
    <text evidence="1">The sequence shown here is derived from an EMBL/GenBank/DDBJ whole genome shotgun (WGS) entry which is preliminary data.</text>
</comment>